<dbReference type="OrthoDB" id="7175839at2759"/>
<feature type="region of interest" description="Disordered" evidence="2">
    <location>
        <begin position="136"/>
        <end position="202"/>
    </location>
</feature>
<evidence type="ECO:0000256" key="1">
    <source>
        <dbReference type="SAM" id="Coils"/>
    </source>
</evidence>
<feature type="coiled-coil region" evidence="1">
    <location>
        <begin position="86"/>
        <end position="113"/>
    </location>
</feature>
<comment type="caution">
    <text evidence="3">The sequence shown here is derived from an EMBL/GenBank/DDBJ whole genome shotgun (WGS) entry which is preliminary data.</text>
</comment>
<name>A0A821S197_9NEOP</name>
<dbReference type="Proteomes" id="UP000663880">
    <property type="component" value="Unassembled WGS sequence"/>
</dbReference>
<evidence type="ECO:0000313" key="4">
    <source>
        <dbReference type="Proteomes" id="UP000663880"/>
    </source>
</evidence>
<feature type="compositionally biased region" description="Basic and acidic residues" evidence="2">
    <location>
        <begin position="148"/>
        <end position="167"/>
    </location>
</feature>
<dbReference type="EMBL" id="CAJOBZ010000016">
    <property type="protein sequence ID" value="CAF4850771.1"/>
    <property type="molecule type" value="Genomic_DNA"/>
</dbReference>
<dbReference type="AlphaFoldDB" id="A0A821S197"/>
<reference evidence="3" key="1">
    <citation type="submission" date="2021-02" db="EMBL/GenBank/DDBJ databases">
        <authorList>
            <person name="Steward A R."/>
        </authorList>
    </citation>
    <scope>NUCLEOTIDE SEQUENCE</scope>
</reference>
<accession>A0A821S197</accession>
<keyword evidence="1" id="KW-0175">Coiled coil</keyword>
<evidence type="ECO:0000256" key="2">
    <source>
        <dbReference type="SAM" id="MobiDB-lite"/>
    </source>
</evidence>
<organism evidence="3 4">
    <name type="scientific">Pieris macdunnoughi</name>
    <dbReference type="NCBI Taxonomy" id="345717"/>
    <lineage>
        <taxon>Eukaryota</taxon>
        <taxon>Metazoa</taxon>
        <taxon>Ecdysozoa</taxon>
        <taxon>Arthropoda</taxon>
        <taxon>Hexapoda</taxon>
        <taxon>Insecta</taxon>
        <taxon>Pterygota</taxon>
        <taxon>Neoptera</taxon>
        <taxon>Endopterygota</taxon>
        <taxon>Lepidoptera</taxon>
        <taxon>Glossata</taxon>
        <taxon>Ditrysia</taxon>
        <taxon>Papilionoidea</taxon>
        <taxon>Pieridae</taxon>
        <taxon>Pierinae</taxon>
        <taxon>Pieris</taxon>
    </lineage>
</organism>
<protein>
    <submittedName>
        <fullName evidence="3">Uncharacterized protein</fullName>
    </submittedName>
</protein>
<proteinExistence type="predicted"/>
<gene>
    <name evidence="3" type="ORF">PMACD_LOCUS7026</name>
</gene>
<keyword evidence="4" id="KW-1185">Reference proteome</keyword>
<sequence length="323" mass="38060">MPSSIRAKEKVTRIYTGPKIIVEKSQNLPVPIKISLIKPKTRTSSIKKPTAVNFLKANCFRSKHAAAPQPPLRRFRTPICRWFRRKRALNQLIKEHKKEVKAVAKRKQEKFERERLKDFIRWESLKPKISPIEQPKHKPFFHNAFKSPKSEKTQPKPIKLEPTHKDSINWARFKRKKSQHKIERPNSPSTKVKHKPPEPVKYNQLNTDATVKYMTSPIVEKQPKLYYDQPIYELPRKYEPIPKVEKKYKAPVIVARECRGLCISEKPAQVQPAKKSKSVYVKKYNHRESFTNKFVNCFYRVCCQFYCYLTCIIIIACCVMCLI</sequence>
<evidence type="ECO:0000313" key="3">
    <source>
        <dbReference type="EMBL" id="CAF4850771.1"/>
    </source>
</evidence>